<comment type="caution">
    <text evidence="1">The sequence shown here is derived from an EMBL/GenBank/DDBJ whole genome shotgun (WGS) entry which is preliminary data.</text>
</comment>
<sequence>MSDLKHTKKSQKAFDELQAIGVPVLKNGWGGYFQISGESNGTEVWAEYWEDSYINPKIEQIVKKHGLLLEWHNPGVLCVYSD</sequence>
<evidence type="ECO:0000313" key="1">
    <source>
        <dbReference type="EMBL" id="KAB0482342.1"/>
    </source>
</evidence>
<dbReference type="GeneID" id="77344764"/>
<accession>A0A7V7NWS3</accession>
<dbReference type="EMBL" id="VZPX01000004">
    <property type="protein sequence ID" value="KAB0482342.1"/>
    <property type="molecule type" value="Genomic_DNA"/>
</dbReference>
<evidence type="ECO:0000313" key="2">
    <source>
        <dbReference type="Proteomes" id="UP000423756"/>
    </source>
</evidence>
<dbReference type="AlphaFoldDB" id="A0A7V7NWS3"/>
<dbReference type="Proteomes" id="UP000423756">
    <property type="component" value="Unassembled WGS sequence"/>
</dbReference>
<reference evidence="1 2" key="1">
    <citation type="submission" date="2019-09" db="EMBL/GenBank/DDBJ databases">
        <title>Draft genome sequences of 48 bacterial type strains from the CCUG.</title>
        <authorList>
            <person name="Tunovic T."/>
            <person name="Pineiro-Iglesias B."/>
            <person name="Unosson C."/>
            <person name="Inganas E."/>
            <person name="Ohlen M."/>
            <person name="Cardew S."/>
            <person name="Jensie-Markopoulos S."/>
            <person name="Salva-Serra F."/>
            <person name="Jaen-Luchoro D."/>
            <person name="Karlsson R."/>
            <person name="Svensson-Stadler L."/>
            <person name="Chun J."/>
            <person name="Moore E."/>
        </authorList>
    </citation>
    <scope>NUCLEOTIDE SEQUENCE [LARGE SCALE GENOMIC DNA]</scope>
    <source>
        <strain evidence="1 2">CCUG 48643</strain>
    </source>
</reference>
<dbReference type="RefSeq" id="WP_137406681.1">
    <property type="nucleotide sequence ID" value="NZ_AP025467.1"/>
</dbReference>
<organism evidence="1 2">
    <name type="scientific">Vibrio chagasii</name>
    <dbReference type="NCBI Taxonomy" id="170679"/>
    <lineage>
        <taxon>Bacteria</taxon>
        <taxon>Pseudomonadati</taxon>
        <taxon>Pseudomonadota</taxon>
        <taxon>Gammaproteobacteria</taxon>
        <taxon>Vibrionales</taxon>
        <taxon>Vibrionaceae</taxon>
        <taxon>Vibrio</taxon>
    </lineage>
</organism>
<proteinExistence type="predicted"/>
<name>A0A7V7NWS3_9VIBR</name>
<protein>
    <submittedName>
        <fullName evidence="1">Uncharacterized protein</fullName>
    </submittedName>
</protein>
<gene>
    <name evidence="1" type="ORF">F7Q91_02765</name>
</gene>